<dbReference type="EMBL" id="WHZW01000007">
    <property type="protein sequence ID" value="NEG89236.1"/>
    <property type="molecule type" value="Genomic_DNA"/>
</dbReference>
<accession>A0A6N9Z446</accession>
<evidence type="ECO:0000256" key="1">
    <source>
        <dbReference type="SAM" id="Coils"/>
    </source>
</evidence>
<dbReference type="Pfam" id="PF13558">
    <property type="entry name" value="SbcC_Walker_B"/>
    <property type="match status" value="1"/>
</dbReference>
<name>A0A6N9Z446_9BIFI</name>
<feature type="compositionally biased region" description="Basic and acidic residues" evidence="2">
    <location>
        <begin position="323"/>
        <end position="340"/>
    </location>
</feature>
<proteinExistence type="predicted"/>
<sequence>MTDGARDIQIVPDRWMMESRQLVNWGSYDGYHIFRPSTDDRLPVTLLAGASESGKSTLVDAQISLLYPSGTPFNKASNSGRSERSDYTYLRGMIGVGDTDDAPMYLRGTDADGMPQSVWGAIVDTYRNATTGQTLSCAKFLYLMPGEGRGDVRRQYVTWNHVIDPRLMDRFRDGPFTPTQLKTTYEGCSIFSNANAFHARIWGIMGLTEEACRLLHKIQSADAPSRLDDIFKQGVLGVPAAIDKAEDLAGDYERYAANFDSMEEKARRMEMLQGIRRSYGQYDKAQANVHAFDVVDPNSEQGRASIRRWALSHMAEEVTAQLPHDEHDRNRHTQDAAAERAHGDEITARIDAVKAQIQGVDGGSLARLELDLTQARQNLRTVSDNRDRIARQFTAIGETIPDDRDAWQERQEQAAQFVTDYDRRRTQLDHDQYEAAAARSQANDELNRLTRDYERQRTQRTRISQQMDEERAMLCRATGLSAEELPYVAELMDVREDEETWRTAMNVAYGPIARTILVDQRHERGFAARVSTIDPHLMSRRTWRFVDTTHDYANTNTAAGLADGEPRLSGKLRYREDSPFSGWLRDQTANERYDALCVDAIDDTDERTRQVQRDGQIKSGRHGQHGIKDIRQVIGFVNQTYLDELLRQAQDAKTAFAEADQAYETIRQQAERLRRELALAENLNDTDWDKVAVKDAEQRISRIEQDIDTIRRDPKLAELTAARERLERELERINDRRFKAQNAADSCAQAVDAARTWLDRNGTGVDIGANNVNDQNESAKRIPFGDDVAERLGAAYERQFAGQADPATRAHLIIGAGRTTMTDDMRFENIMAEQIGKEIDARRTMLAEQADAALKTLESQMQAYQDVYAKDDDALTATVADYRYYEQELDSLSHLAANDATEAEYANSLHKLYWDALTLQRTLKSDEATIKEQLSRINSMLKGQQFGPKGGRLSLNVTVRPPERAFGTTLRRVTETLTAWEQQPDADVIALRKTFRSCRPFIDMLHDQLAQIKDSGGIKRYGAHDLDPRCRSSFYATVHHEDGPDERITSTGGRSGGALQELTSFVYGAALIYLLGEGSVTGEPSYTTLFLDEALIKADGRYTKRALMVLPRLGFQVIVSAPESKTGEILEVSTKAYVTYKDPDTGHTALREASLETTGRK</sequence>
<protein>
    <recommendedName>
        <fullName evidence="5">P-loop containing region of AAA domain-containing protein</fullName>
    </recommendedName>
</protein>
<evidence type="ECO:0008006" key="5">
    <source>
        <dbReference type="Google" id="ProtNLM"/>
    </source>
</evidence>
<gene>
    <name evidence="3" type="ORF">GFD25_04315</name>
</gene>
<dbReference type="Proteomes" id="UP000469194">
    <property type="component" value="Unassembled WGS sequence"/>
</dbReference>
<reference evidence="3 4" key="1">
    <citation type="submission" date="2019-10" db="EMBL/GenBank/DDBJ databases">
        <title>Bifidobacterium from non-human primates.</title>
        <authorList>
            <person name="Modesto M."/>
        </authorList>
    </citation>
    <scope>NUCLEOTIDE SEQUENCE [LARGE SCALE GENOMIC DNA]</scope>
    <source>
        <strain evidence="3 4">TRE17</strain>
    </source>
</reference>
<feature type="region of interest" description="Disordered" evidence="2">
    <location>
        <begin position="320"/>
        <end position="340"/>
    </location>
</feature>
<feature type="coiled-coil region" evidence="1">
    <location>
        <begin position="245"/>
        <end position="272"/>
    </location>
</feature>
<comment type="caution">
    <text evidence="3">The sequence shown here is derived from an EMBL/GenBank/DDBJ whole genome shotgun (WGS) entry which is preliminary data.</text>
</comment>
<dbReference type="Pfam" id="PF13555">
    <property type="entry name" value="AAA_29"/>
    <property type="match status" value="1"/>
</dbReference>
<evidence type="ECO:0000313" key="3">
    <source>
        <dbReference type="EMBL" id="NEG89236.1"/>
    </source>
</evidence>
<keyword evidence="4" id="KW-1185">Reference proteome</keyword>
<dbReference type="AlphaFoldDB" id="A0A6N9Z446"/>
<organism evidence="3 4">
    <name type="scientific">Bifidobacterium aerophilum</name>
    <dbReference type="NCBI Taxonomy" id="1798155"/>
    <lineage>
        <taxon>Bacteria</taxon>
        <taxon>Bacillati</taxon>
        <taxon>Actinomycetota</taxon>
        <taxon>Actinomycetes</taxon>
        <taxon>Bifidobacteriales</taxon>
        <taxon>Bifidobacteriaceae</taxon>
        <taxon>Bifidobacterium</taxon>
    </lineage>
</organism>
<feature type="coiled-coil region" evidence="1">
    <location>
        <begin position="365"/>
        <end position="392"/>
    </location>
</feature>
<feature type="coiled-coil region" evidence="1">
    <location>
        <begin position="439"/>
        <end position="466"/>
    </location>
</feature>
<evidence type="ECO:0000256" key="2">
    <source>
        <dbReference type="SAM" id="MobiDB-lite"/>
    </source>
</evidence>
<evidence type="ECO:0000313" key="4">
    <source>
        <dbReference type="Proteomes" id="UP000469194"/>
    </source>
</evidence>
<keyword evidence="1" id="KW-0175">Coiled coil</keyword>
<feature type="coiled-coil region" evidence="1">
    <location>
        <begin position="642"/>
        <end position="743"/>
    </location>
</feature>